<dbReference type="Gene3D" id="3.40.250.10">
    <property type="entry name" value="Rhodanese-like domain"/>
    <property type="match status" value="1"/>
</dbReference>
<dbReference type="SUPFAM" id="SSF52821">
    <property type="entry name" value="Rhodanese/Cell cycle control phosphatase"/>
    <property type="match status" value="1"/>
</dbReference>
<dbReference type="PANTHER" id="PTHR43629">
    <property type="entry name" value="PEPTIDYL-PROLYL CIS-TRANS ISOMERASE"/>
    <property type="match status" value="1"/>
</dbReference>
<evidence type="ECO:0000259" key="3">
    <source>
        <dbReference type="PROSITE" id="PS50206"/>
    </source>
</evidence>
<name>A0A5J4Z059_PORPP</name>
<reference evidence="5" key="1">
    <citation type="journal article" date="2019" name="Nat. Commun.">
        <title>Expansion of phycobilisome linker gene families in mesophilic red algae.</title>
        <authorList>
            <person name="Lee J."/>
            <person name="Kim D."/>
            <person name="Bhattacharya D."/>
            <person name="Yoon H.S."/>
        </authorList>
    </citation>
    <scope>NUCLEOTIDE SEQUENCE [LARGE SCALE GENOMIC DNA]</scope>
    <source>
        <strain evidence="5">CCMP 1328</strain>
    </source>
</reference>
<comment type="caution">
    <text evidence="4">The sequence shown here is derived from an EMBL/GenBank/DDBJ whole genome shotgun (WGS) entry which is preliminary data.</text>
</comment>
<keyword evidence="5" id="KW-1185">Reference proteome</keyword>
<accession>A0A5J4Z059</accession>
<dbReference type="InterPro" id="IPR046357">
    <property type="entry name" value="PPIase_dom_sf"/>
</dbReference>
<dbReference type="Pfam" id="PF00581">
    <property type="entry name" value="Rhodanese"/>
    <property type="match status" value="1"/>
</dbReference>
<keyword evidence="1" id="KW-0697">Rotamase</keyword>
<dbReference type="PANTHER" id="PTHR43629:SF2">
    <property type="entry name" value="RHODANESE-LIKE_PPIC DOMAIN-CONTAINING PROTEIN 12, CHLOROPLASTIC"/>
    <property type="match status" value="1"/>
</dbReference>
<gene>
    <name evidence="4" type="ORF">FVE85_2358</name>
</gene>
<sequence length="337" mass="36713">MEATATESVESVETMAVTLAFTSSAAALANRDAQNSACGELRKQVCECGAAAAGAVLATKPRVSSLSLRGYSGAVARWRLAAYVQEEQEGRGNANAEDKPRKVTAAFVRHIQLDAEEMAVRVLDMLRESSAAGAEKAKATFEELAKLSVCDTKEQAGNLGWVRKGTMVPELERAAFAAEPGEFFIVKSRLGWHVGQVDAKSYDDLSITMDQFLERYPGCLQGTSVQLVDVRERGELEQPGYGLLSGFLSVPTSEYVDWGPALLKGELLDKEKETLVMCKSGVRAQQMCVFFAQQGIRNLKFIIGGMDEFIKRNPKTLIAKPKWMLQVSTRASCANLI</sequence>
<dbReference type="PROSITE" id="PS50198">
    <property type="entry name" value="PPIC_PPIASE_2"/>
    <property type="match status" value="1"/>
</dbReference>
<dbReference type="AlphaFoldDB" id="A0A5J4Z059"/>
<protein>
    <submittedName>
        <fullName evidence="4">Rhodanese-like/PpiC domain-containing protein 12, chloroplastic</fullName>
    </submittedName>
</protein>
<evidence type="ECO:0000256" key="1">
    <source>
        <dbReference type="PROSITE-ProRule" id="PRU00278"/>
    </source>
</evidence>
<dbReference type="GO" id="GO:0003755">
    <property type="term" value="F:peptidyl-prolyl cis-trans isomerase activity"/>
    <property type="evidence" value="ECO:0007669"/>
    <property type="project" value="UniProtKB-KW"/>
</dbReference>
<dbReference type="OrthoDB" id="1911748at2759"/>
<dbReference type="InterPro" id="IPR036873">
    <property type="entry name" value="Rhodanese-like_dom_sf"/>
</dbReference>
<feature type="domain" description="Rhodanese" evidence="3">
    <location>
        <begin position="221"/>
        <end position="318"/>
    </location>
</feature>
<organism evidence="4 5">
    <name type="scientific">Porphyridium purpureum</name>
    <name type="common">Red alga</name>
    <name type="synonym">Porphyridium cruentum</name>
    <dbReference type="NCBI Taxonomy" id="35688"/>
    <lineage>
        <taxon>Eukaryota</taxon>
        <taxon>Rhodophyta</taxon>
        <taxon>Bangiophyceae</taxon>
        <taxon>Porphyridiales</taxon>
        <taxon>Porphyridiaceae</taxon>
        <taxon>Porphyridium</taxon>
    </lineage>
</organism>
<dbReference type="InterPro" id="IPR000297">
    <property type="entry name" value="PPIase_PpiC"/>
</dbReference>
<evidence type="ECO:0000313" key="5">
    <source>
        <dbReference type="Proteomes" id="UP000324585"/>
    </source>
</evidence>
<dbReference type="InterPro" id="IPR052204">
    <property type="entry name" value="PpiC/parvulin_rotamase"/>
</dbReference>
<proteinExistence type="predicted"/>
<dbReference type="SMART" id="SM00450">
    <property type="entry name" value="RHOD"/>
    <property type="match status" value="1"/>
</dbReference>
<dbReference type="Gene3D" id="3.10.50.40">
    <property type="match status" value="1"/>
</dbReference>
<dbReference type="InterPro" id="IPR001763">
    <property type="entry name" value="Rhodanese-like_dom"/>
</dbReference>
<dbReference type="SUPFAM" id="SSF54534">
    <property type="entry name" value="FKBP-like"/>
    <property type="match status" value="1"/>
</dbReference>
<evidence type="ECO:0000259" key="2">
    <source>
        <dbReference type="PROSITE" id="PS50198"/>
    </source>
</evidence>
<feature type="domain" description="PpiC" evidence="2">
    <location>
        <begin position="103"/>
        <end position="199"/>
    </location>
</feature>
<keyword evidence="1" id="KW-0413">Isomerase</keyword>
<dbReference type="Proteomes" id="UP000324585">
    <property type="component" value="Unassembled WGS sequence"/>
</dbReference>
<dbReference type="PROSITE" id="PS50206">
    <property type="entry name" value="RHODANESE_3"/>
    <property type="match status" value="1"/>
</dbReference>
<evidence type="ECO:0000313" key="4">
    <source>
        <dbReference type="EMBL" id="KAA8496203.1"/>
    </source>
</evidence>
<dbReference type="EMBL" id="VRMN01000003">
    <property type="protein sequence ID" value="KAA8496203.1"/>
    <property type="molecule type" value="Genomic_DNA"/>
</dbReference>
<dbReference type="Pfam" id="PF00639">
    <property type="entry name" value="Rotamase"/>
    <property type="match status" value="1"/>
</dbReference>